<dbReference type="InterPro" id="IPR047568">
    <property type="entry name" value="ATLF-like_dom"/>
</dbReference>
<feature type="signal peptide" evidence="3">
    <location>
        <begin position="1"/>
        <end position="21"/>
    </location>
</feature>
<dbReference type="Pfam" id="PF07737">
    <property type="entry name" value="ATLF"/>
    <property type="match status" value="1"/>
</dbReference>
<organism evidence="5 6">
    <name type="scientific">Schinkia azotoformans MEV2011</name>
    <dbReference type="NCBI Taxonomy" id="1348973"/>
    <lineage>
        <taxon>Bacteria</taxon>
        <taxon>Bacillati</taxon>
        <taxon>Bacillota</taxon>
        <taxon>Bacilli</taxon>
        <taxon>Bacillales</taxon>
        <taxon>Bacillaceae</taxon>
        <taxon>Calidifontibacillus/Schinkia group</taxon>
        <taxon>Schinkia</taxon>
    </lineage>
</organism>
<keyword evidence="3" id="KW-0732">Signal</keyword>
<comment type="subcellular location">
    <subcellularLocation>
        <location evidence="1">Secreted</location>
    </subcellularLocation>
</comment>
<feature type="domain" description="ATLF-like" evidence="4">
    <location>
        <begin position="49"/>
        <end position="236"/>
    </location>
</feature>
<feature type="chain" id="PRO_5038390210" description="ATLF-like domain-containing protein" evidence="3">
    <location>
        <begin position="22"/>
        <end position="249"/>
    </location>
</feature>
<dbReference type="CDD" id="cd20183">
    <property type="entry name" value="M34_PPEP"/>
    <property type="match status" value="1"/>
</dbReference>
<evidence type="ECO:0000313" key="5">
    <source>
        <dbReference type="EMBL" id="KEF37957.1"/>
    </source>
</evidence>
<evidence type="ECO:0000313" key="6">
    <source>
        <dbReference type="Proteomes" id="UP000027936"/>
    </source>
</evidence>
<dbReference type="GO" id="GO:0008237">
    <property type="term" value="F:metallopeptidase activity"/>
    <property type="evidence" value="ECO:0007669"/>
    <property type="project" value="InterPro"/>
</dbReference>
<keyword evidence="2" id="KW-0964">Secreted</keyword>
<gene>
    <name evidence="5" type="ORF">M670_02713</name>
</gene>
<evidence type="ECO:0000256" key="1">
    <source>
        <dbReference type="ARBA" id="ARBA00004613"/>
    </source>
</evidence>
<sequence length="249" mass="28526">MRRLFGTCLFLLCFLPALTLAKVDITGLTLEEAKNHHQLNIDMEDEKVKDLLEQLVMVPLENDYNHEEVAGMVSRLGHIHPTILHDLVINNVKIKLFSGKLTDEPYFADLKGISPRGWSSHKTWDQVPGAGGTYIAAAKIGASEPGNGHGSINLELHEIAHSVERTVYKGLRNNDEFLEIWKEEVPVIFPDDPYFNSYPEEYFAEVFAMYYLNEDTNIEVQLKAPKTYEYIQSLEKKRKDFKINIVTMR</sequence>
<dbReference type="EMBL" id="JJRY01000010">
    <property type="protein sequence ID" value="KEF37957.1"/>
    <property type="molecule type" value="Genomic_DNA"/>
</dbReference>
<dbReference type="PROSITE" id="PS51995">
    <property type="entry name" value="ATLF"/>
    <property type="match status" value="1"/>
</dbReference>
<dbReference type="OrthoDB" id="2615003at2"/>
<dbReference type="Gene3D" id="3.40.390.10">
    <property type="entry name" value="Collagenase (Catalytic Domain)"/>
    <property type="match status" value="1"/>
</dbReference>
<dbReference type="RefSeq" id="WP_035196084.1">
    <property type="nucleotide sequence ID" value="NZ_JJRY01000010.1"/>
</dbReference>
<dbReference type="InterPro" id="IPR024079">
    <property type="entry name" value="MetalloPept_cat_dom_sf"/>
</dbReference>
<proteinExistence type="predicted"/>
<comment type="caution">
    <text evidence="5">The sequence shown here is derived from an EMBL/GenBank/DDBJ whole genome shotgun (WGS) entry which is preliminary data.</text>
</comment>
<name>A0A072NL09_SCHAZ</name>
<dbReference type="AlphaFoldDB" id="A0A072NL09"/>
<evidence type="ECO:0000256" key="2">
    <source>
        <dbReference type="ARBA" id="ARBA00022525"/>
    </source>
</evidence>
<dbReference type="GO" id="GO:0005576">
    <property type="term" value="C:extracellular region"/>
    <property type="evidence" value="ECO:0007669"/>
    <property type="project" value="UniProtKB-SubCell"/>
</dbReference>
<reference evidence="5 6" key="1">
    <citation type="submission" date="2014-04" db="EMBL/GenBank/DDBJ databases">
        <title>Draft genome sequence of Bacillus azotoformans MEV2011, a (co-) denitrifying strain unable to grow in the presence of oxygen.</title>
        <authorList>
            <person name="Nielsen M."/>
            <person name="Schreiber L."/>
            <person name="Finster K."/>
            <person name="Schramm A."/>
        </authorList>
    </citation>
    <scope>NUCLEOTIDE SEQUENCE [LARGE SCALE GENOMIC DNA]</scope>
    <source>
        <strain evidence="5 6">MEV2011</strain>
    </source>
</reference>
<dbReference type="PATRIC" id="fig|1348973.3.peg.2624"/>
<dbReference type="Proteomes" id="UP000027936">
    <property type="component" value="Unassembled WGS sequence"/>
</dbReference>
<dbReference type="SUPFAM" id="SSF55486">
    <property type="entry name" value="Metalloproteases ('zincins'), catalytic domain"/>
    <property type="match status" value="1"/>
</dbReference>
<protein>
    <recommendedName>
        <fullName evidence="4">ATLF-like domain-containing protein</fullName>
    </recommendedName>
</protein>
<dbReference type="InterPro" id="IPR014781">
    <property type="entry name" value="Anthrax_toxin_lethal/edema_N/C"/>
</dbReference>
<evidence type="ECO:0000256" key="3">
    <source>
        <dbReference type="SAM" id="SignalP"/>
    </source>
</evidence>
<evidence type="ECO:0000259" key="4">
    <source>
        <dbReference type="PROSITE" id="PS51995"/>
    </source>
</evidence>
<accession>A0A072NL09</accession>